<dbReference type="InterPro" id="IPR048401">
    <property type="entry name" value="SLS1_C"/>
</dbReference>
<feature type="compositionally biased region" description="Low complexity" evidence="1">
    <location>
        <begin position="550"/>
        <end position="573"/>
    </location>
</feature>
<dbReference type="EMBL" id="JBBJBU010000009">
    <property type="protein sequence ID" value="KAK7203976.1"/>
    <property type="molecule type" value="Genomic_DNA"/>
</dbReference>
<feature type="region of interest" description="Disordered" evidence="1">
    <location>
        <begin position="37"/>
        <end position="60"/>
    </location>
</feature>
<feature type="region of interest" description="Disordered" evidence="1">
    <location>
        <begin position="101"/>
        <end position="131"/>
    </location>
</feature>
<feature type="region of interest" description="Disordered" evidence="1">
    <location>
        <begin position="801"/>
        <end position="867"/>
    </location>
</feature>
<dbReference type="Proteomes" id="UP001498771">
    <property type="component" value="Unassembled WGS sequence"/>
</dbReference>
<feature type="compositionally biased region" description="Polar residues" evidence="1">
    <location>
        <begin position="44"/>
        <end position="54"/>
    </location>
</feature>
<evidence type="ECO:0000256" key="1">
    <source>
        <dbReference type="SAM" id="MobiDB-lite"/>
    </source>
</evidence>
<feature type="compositionally biased region" description="Basic and acidic residues" evidence="1">
    <location>
        <begin position="810"/>
        <end position="832"/>
    </location>
</feature>
<evidence type="ECO:0000259" key="2">
    <source>
        <dbReference type="Pfam" id="PF20776"/>
    </source>
</evidence>
<comment type="caution">
    <text evidence="4">The sequence shown here is derived from an EMBL/GenBank/DDBJ whole genome shotgun (WGS) entry which is preliminary data.</text>
</comment>
<dbReference type="RefSeq" id="XP_064767009.1">
    <property type="nucleotide sequence ID" value="XM_064913079.1"/>
</dbReference>
<reference evidence="4 5" key="1">
    <citation type="submission" date="2024-03" db="EMBL/GenBank/DDBJ databases">
        <title>Genome-scale model development and genomic sequencing of the oleaginous clade Lipomyces.</title>
        <authorList>
            <consortium name="Lawrence Berkeley National Laboratory"/>
            <person name="Czajka J.J."/>
            <person name="Han Y."/>
            <person name="Kim J."/>
            <person name="Mondo S.J."/>
            <person name="Hofstad B.A."/>
            <person name="Robles A."/>
            <person name="Haridas S."/>
            <person name="Riley R."/>
            <person name="LaButti K."/>
            <person name="Pangilinan J."/>
            <person name="Andreopoulos W."/>
            <person name="Lipzen A."/>
            <person name="Yan J."/>
            <person name="Wang M."/>
            <person name="Ng V."/>
            <person name="Grigoriev I.V."/>
            <person name="Spatafora J.W."/>
            <person name="Magnuson J.K."/>
            <person name="Baker S.E."/>
            <person name="Pomraning K.R."/>
        </authorList>
    </citation>
    <scope>NUCLEOTIDE SEQUENCE [LARGE SCALE GENOMIC DNA]</scope>
    <source>
        <strain evidence="4 5">Phaff 52-87</strain>
    </source>
</reference>
<protein>
    <submittedName>
        <fullName evidence="4">Mitochondrial inner-membrane-bound regulator-domain-containing protein</fullName>
    </submittedName>
</protein>
<feature type="region of interest" description="Disordered" evidence="1">
    <location>
        <begin position="534"/>
        <end position="582"/>
    </location>
</feature>
<dbReference type="Pfam" id="PF20778">
    <property type="entry name" value="SLS1_C"/>
    <property type="match status" value="1"/>
</dbReference>
<dbReference type="Pfam" id="PF20776">
    <property type="entry name" value="SLS1_N"/>
    <property type="match status" value="1"/>
</dbReference>
<organism evidence="4 5">
    <name type="scientific">Myxozyma melibiosi</name>
    <dbReference type="NCBI Taxonomy" id="54550"/>
    <lineage>
        <taxon>Eukaryota</taxon>
        <taxon>Fungi</taxon>
        <taxon>Dikarya</taxon>
        <taxon>Ascomycota</taxon>
        <taxon>Saccharomycotina</taxon>
        <taxon>Lipomycetes</taxon>
        <taxon>Lipomycetales</taxon>
        <taxon>Lipomycetaceae</taxon>
        <taxon>Myxozyma</taxon>
    </lineage>
</organism>
<gene>
    <name evidence="4" type="ORF">BZA70DRAFT_281182</name>
</gene>
<accession>A0ABR1F297</accession>
<name>A0ABR1F297_9ASCO</name>
<evidence type="ECO:0000313" key="5">
    <source>
        <dbReference type="Proteomes" id="UP001498771"/>
    </source>
</evidence>
<proteinExistence type="predicted"/>
<feature type="compositionally biased region" description="Basic and acidic residues" evidence="1">
    <location>
        <begin position="110"/>
        <end position="131"/>
    </location>
</feature>
<dbReference type="GeneID" id="90038591"/>
<dbReference type="InterPro" id="IPR048400">
    <property type="entry name" value="SLS1_N"/>
</dbReference>
<feature type="domain" description="SLS1 N-terminal" evidence="2">
    <location>
        <begin position="193"/>
        <end position="271"/>
    </location>
</feature>
<feature type="domain" description="SLS1 C-terminal" evidence="3">
    <location>
        <begin position="441"/>
        <end position="964"/>
    </location>
</feature>
<feature type="compositionally biased region" description="Basic and acidic residues" evidence="1">
    <location>
        <begin position="534"/>
        <end position="543"/>
    </location>
</feature>
<keyword evidence="5" id="KW-1185">Reference proteome</keyword>
<evidence type="ECO:0000259" key="3">
    <source>
        <dbReference type="Pfam" id="PF20778"/>
    </source>
</evidence>
<sequence length="976" mass="110928">MLSFRRAEGSLRLALRRTSPLYRPCVRSHLSSFPAVAAIPHTQRPASTESASSRRQTDEDSDQALIDFFQRDLENQTFVQQTRSSINIDDLRSELFDEDFVARPPPASKTHTEPEKPVRATTEPKQEDFEHRGQNRDIIILQEKLFRRRRRHSHHHRDPAPVTHYTVENDRAYDTVVTKISSMLRDSLKTRINDIVGSIDSFRPHANLVSPARHMQLQKSILKAFNKQQIIEYITLTTEPGNRPYIAHKNGSARKANLVLAVISKIWGIKISSDITKDLLTHREVPIPQRRDMVLLLSKNALLLRKTTELGVTVQVSRKLDSLELLGTEYDVDRAARRLQFILKNVIDETFSLDFLEYCPDVSATDIPTTVISQLSETFVEIIDNRNIKISALSDHRLALARRLIILSLKLYRRESNYLFFSPGSLSDSDTAFYNIYETSAIPWYSRNSRWQRWRSVISSYSVANSGIPLSLSELLNDYPKLVLEELDKLRSESFRMVEPAKDENYGLQLVGFDSTRQPGRTVDRAVGELMKRIVRGDGEKYPDSNALPSKTQSTQQSTESSHADSSSESEPAADVRNSGPTNEFATVFDKLEELAAGESTTATSSPQYTAKFGSALHEQEKIGNDADILESSELHSKDKYIFVEHAPIFSRYIETFLRDRNSDWKAHPYSAQSLKHISQPHFLRKYFRLKFMPSPYAHPDSFTDYTPLEMDVAAKDDWKSTSQVSLVSRESDSAIDLCLPRQIMDIRFQRRVDTPIVVQQPGVRQFLQQMKIELGDDTKRVKIPHSMPVRLDVFDGAADSAAEQVTEEVSTKEDSTAEHSSEEVSTEEKPSASEPQFKPRTLSQWMSEDDTAPSTEAAPAEDKTGSTFELQSMTDMSSAVEVTNNTAPAEVDEKAITYLFRSFEQRWELQYMYGEHVLKFCVVESSVLDGRRVETSLSIDPKRLSEDKQEREEQLRDLAKAAAELAIGASLLMKV</sequence>
<evidence type="ECO:0000313" key="4">
    <source>
        <dbReference type="EMBL" id="KAK7203976.1"/>
    </source>
</evidence>